<keyword evidence="1" id="KW-0175">Coiled coil</keyword>
<gene>
    <name evidence="2" type="ORF">MTTB_13240</name>
</gene>
<feature type="coiled-coil region" evidence="1">
    <location>
        <begin position="11"/>
        <end position="38"/>
    </location>
</feature>
<dbReference type="GeneID" id="71965854"/>
<organism evidence="2 3">
    <name type="scientific">Methanothermobacter tenebrarum</name>
    <dbReference type="NCBI Taxonomy" id="680118"/>
    <lineage>
        <taxon>Archaea</taxon>
        <taxon>Methanobacteriati</taxon>
        <taxon>Methanobacteriota</taxon>
        <taxon>Methanomada group</taxon>
        <taxon>Methanobacteria</taxon>
        <taxon>Methanobacteriales</taxon>
        <taxon>Methanobacteriaceae</taxon>
        <taxon>Methanothermobacter</taxon>
    </lineage>
</organism>
<name>A0ABM7YF51_9EURY</name>
<dbReference type="RefSeq" id="WP_248564252.1">
    <property type="nucleotide sequence ID" value="NZ_AP025698.1"/>
</dbReference>
<dbReference type="EMBL" id="AP025698">
    <property type="protein sequence ID" value="BDH79945.1"/>
    <property type="molecule type" value="Genomic_DNA"/>
</dbReference>
<keyword evidence="3" id="KW-1185">Reference proteome</keyword>
<reference evidence="2 3" key="1">
    <citation type="submission" date="2022-04" db="EMBL/GenBank/DDBJ databases">
        <title>Complete genome of Methanothermobacter tenebrarum strain RMAS.</title>
        <authorList>
            <person name="Nakamura K."/>
            <person name="Oshima K."/>
            <person name="Hattori M."/>
            <person name="Kamagata Y."/>
            <person name="Takamizawa K."/>
        </authorList>
    </citation>
    <scope>NUCLEOTIDE SEQUENCE [LARGE SCALE GENOMIC DNA]</scope>
    <source>
        <strain evidence="2 3">RMAS</strain>
    </source>
</reference>
<protein>
    <recommendedName>
        <fullName evidence="4">30S ribosomal protein S21</fullName>
    </recommendedName>
</protein>
<evidence type="ECO:0008006" key="4">
    <source>
        <dbReference type="Google" id="ProtNLM"/>
    </source>
</evidence>
<sequence>MKKTLKKIDPAKEFFKEKERFKKNREKARIKLARAHEKLKSKRLHKLSKFYIK</sequence>
<proteinExistence type="predicted"/>
<dbReference type="Proteomes" id="UP000831817">
    <property type="component" value="Chromosome"/>
</dbReference>
<accession>A0ABM7YF51</accession>
<evidence type="ECO:0000313" key="2">
    <source>
        <dbReference type="EMBL" id="BDH79945.1"/>
    </source>
</evidence>
<evidence type="ECO:0000313" key="3">
    <source>
        <dbReference type="Proteomes" id="UP000831817"/>
    </source>
</evidence>
<evidence type="ECO:0000256" key="1">
    <source>
        <dbReference type="SAM" id="Coils"/>
    </source>
</evidence>